<dbReference type="Pfam" id="PF09084">
    <property type="entry name" value="NMT1"/>
    <property type="match status" value="1"/>
</dbReference>
<proteinExistence type="predicted"/>
<gene>
    <name evidence="2" type="ORF">SAMN02982931_01779</name>
</gene>
<feature type="domain" description="SsuA/THI5-like" evidence="1">
    <location>
        <begin position="60"/>
        <end position="263"/>
    </location>
</feature>
<organism evidence="2 3">
    <name type="scientific">Bauldia litoralis</name>
    <dbReference type="NCBI Taxonomy" id="665467"/>
    <lineage>
        <taxon>Bacteria</taxon>
        <taxon>Pseudomonadati</taxon>
        <taxon>Pseudomonadota</taxon>
        <taxon>Alphaproteobacteria</taxon>
        <taxon>Hyphomicrobiales</taxon>
        <taxon>Kaistiaceae</taxon>
        <taxon>Bauldia</taxon>
    </lineage>
</organism>
<dbReference type="PANTHER" id="PTHR31528:SF3">
    <property type="entry name" value="THIAMINE BIOSYNTHESIS PROTEIN HI_0357-RELATED"/>
    <property type="match status" value="1"/>
</dbReference>
<dbReference type="EMBL" id="FMXQ01000003">
    <property type="protein sequence ID" value="SDB23380.1"/>
    <property type="molecule type" value="Genomic_DNA"/>
</dbReference>
<reference evidence="2 3" key="1">
    <citation type="submission" date="2016-10" db="EMBL/GenBank/DDBJ databases">
        <authorList>
            <person name="de Groot N.N."/>
        </authorList>
    </citation>
    <scope>NUCLEOTIDE SEQUENCE [LARGE SCALE GENOMIC DNA]</scope>
    <source>
        <strain evidence="2 3">ATCC 35022</strain>
    </source>
</reference>
<dbReference type="InterPro" id="IPR006311">
    <property type="entry name" value="TAT_signal"/>
</dbReference>
<dbReference type="GO" id="GO:0009228">
    <property type="term" value="P:thiamine biosynthetic process"/>
    <property type="evidence" value="ECO:0007669"/>
    <property type="project" value="InterPro"/>
</dbReference>
<evidence type="ECO:0000313" key="3">
    <source>
        <dbReference type="Proteomes" id="UP000199071"/>
    </source>
</evidence>
<dbReference type="OrthoDB" id="7938743at2"/>
<evidence type="ECO:0000259" key="1">
    <source>
        <dbReference type="Pfam" id="PF09084"/>
    </source>
</evidence>
<dbReference type="SUPFAM" id="SSF53850">
    <property type="entry name" value="Periplasmic binding protein-like II"/>
    <property type="match status" value="1"/>
</dbReference>
<keyword evidence="3" id="KW-1185">Reference proteome</keyword>
<evidence type="ECO:0000313" key="2">
    <source>
        <dbReference type="EMBL" id="SDB23380.1"/>
    </source>
</evidence>
<dbReference type="Proteomes" id="UP000199071">
    <property type="component" value="Unassembled WGS sequence"/>
</dbReference>
<sequence length="379" mass="41296">MNDASKTGRTVIGRRRLLTAAAVGFSLAAVGGLTVGSAFAADAIRWVSPRGTLEVLDDYPYWVAKKFGYFGDLETEIEPGPSDATATVKLVDQDQADVGYPSPGVFSLALAQGIPLVSAFEMGGSDVFDFAFRKGEAPDDIKGIEGMTIVLGSAGWQSIVDPMLTAAGVDISKVTYVDAGWPTWGTAVAAGQGDTALSWEGLRAQWKGQGLDFDYILGRDFSQLPANSFVIRKADFDDPEKREMYEKYFRGWAMGLEFGYLNPRAATQIVMEQFPGLASQMTPDVAVESMMQLANVYRGRWDERGKWGQHIMPSWDLFFETGREIGQISGDFTTEEVVKNDMVDAANDFDAAKVKADADGFELNDDYKAVDVKAIEQAL</sequence>
<dbReference type="PANTHER" id="PTHR31528">
    <property type="entry name" value="4-AMINO-5-HYDROXYMETHYL-2-METHYLPYRIMIDINE PHOSPHATE SYNTHASE THI11-RELATED"/>
    <property type="match status" value="1"/>
</dbReference>
<dbReference type="InterPro" id="IPR027939">
    <property type="entry name" value="NMT1/THI5"/>
</dbReference>
<dbReference type="AlphaFoldDB" id="A0A1G6BRW7"/>
<dbReference type="Gene3D" id="3.40.190.10">
    <property type="entry name" value="Periplasmic binding protein-like II"/>
    <property type="match status" value="2"/>
</dbReference>
<accession>A0A1G6BRW7</accession>
<protein>
    <submittedName>
        <fullName evidence="2">NitT/TauT family transport system substrate-binding protein</fullName>
    </submittedName>
</protein>
<dbReference type="PROSITE" id="PS51318">
    <property type="entry name" value="TAT"/>
    <property type="match status" value="1"/>
</dbReference>
<dbReference type="InterPro" id="IPR015168">
    <property type="entry name" value="SsuA/THI5"/>
</dbReference>
<dbReference type="RefSeq" id="WP_090876054.1">
    <property type="nucleotide sequence ID" value="NZ_FMXQ01000003.1"/>
</dbReference>
<name>A0A1G6BRW7_9HYPH</name>
<dbReference type="STRING" id="665467.SAMN02982931_01779"/>